<dbReference type="RefSeq" id="WP_379882074.1">
    <property type="nucleotide sequence ID" value="NZ_JBHPON010000002.1"/>
</dbReference>
<gene>
    <name evidence="2" type="ORF">ACFMB1_14095</name>
</gene>
<dbReference type="Proteomes" id="UP001596116">
    <property type="component" value="Unassembled WGS sequence"/>
</dbReference>
<name>A0ABW1KX62_9PROT</name>
<reference evidence="2 3" key="1">
    <citation type="submission" date="2024-09" db="EMBL/GenBank/DDBJ databases">
        <authorList>
            <person name="Zhang Z.-H."/>
        </authorList>
    </citation>
    <scope>NUCLEOTIDE SEQUENCE [LARGE SCALE GENOMIC DNA]</scope>
    <source>
        <strain evidence="2 3">HHTR114</strain>
    </source>
</reference>
<comment type="caution">
    <text evidence="2">The sequence shown here is derived from an EMBL/GenBank/DDBJ whole genome shotgun (WGS) entry which is preliminary data.</text>
</comment>
<keyword evidence="3" id="KW-1185">Reference proteome</keyword>
<feature type="compositionally biased region" description="Basic and acidic residues" evidence="1">
    <location>
        <begin position="7"/>
        <end position="20"/>
    </location>
</feature>
<sequence length="288" mass="31035">MTGETVSFDKAKADTDKGDSAPRQQSSIMFPNVDLANAVEVAKAVYSRQGLGPCPLDELAAEMNVTMSGNFRLRTSATRMFGFIEKEGNSAVKLTDLGTRLLTPESEADAKSAAFLNVPLYSKIFETYRGKLLPPAKALEREMISLGVVAKQADRARQVFQRSAKEAGFFDSGDDRLVRPRTASSSTSELRDAPSSDQPETAAVDVGQPPSRPPYYGGGGGGSGGDGDYHPFIEGLLRTLPETGKSWSHRDRAKWLTLAANAFDMIYETEEGDLIGIEIKSVKKNGGS</sequence>
<feature type="compositionally biased region" description="Gly residues" evidence="1">
    <location>
        <begin position="216"/>
        <end position="226"/>
    </location>
</feature>
<dbReference type="EMBL" id="JBHPON010000002">
    <property type="protein sequence ID" value="MFC6036685.1"/>
    <property type="molecule type" value="Genomic_DNA"/>
</dbReference>
<organism evidence="2 3">
    <name type="scientific">Hyphococcus aureus</name>
    <dbReference type="NCBI Taxonomy" id="2666033"/>
    <lineage>
        <taxon>Bacteria</taxon>
        <taxon>Pseudomonadati</taxon>
        <taxon>Pseudomonadota</taxon>
        <taxon>Alphaproteobacteria</taxon>
        <taxon>Parvularculales</taxon>
        <taxon>Parvularculaceae</taxon>
        <taxon>Hyphococcus</taxon>
    </lineage>
</organism>
<feature type="region of interest" description="Disordered" evidence="1">
    <location>
        <begin position="1"/>
        <end position="26"/>
    </location>
</feature>
<protein>
    <submittedName>
        <fullName evidence="2">Uncharacterized protein</fullName>
    </submittedName>
</protein>
<evidence type="ECO:0000313" key="2">
    <source>
        <dbReference type="EMBL" id="MFC6036685.1"/>
    </source>
</evidence>
<feature type="region of interest" description="Disordered" evidence="1">
    <location>
        <begin position="171"/>
        <end position="230"/>
    </location>
</feature>
<proteinExistence type="predicted"/>
<evidence type="ECO:0000313" key="3">
    <source>
        <dbReference type="Proteomes" id="UP001596116"/>
    </source>
</evidence>
<evidence type="ECO:0000256" key="1">
    <source>
        <dbReference type="SAM" id="MobiDB-lite"/>
    </source>
</evidence>
<accession>A0ABW1KX62</accession>